<feature type="domain" description="Ketoreductase" evidence="4">
    <location>
        <begin position="7"/>
        <end position="203"/>
    </location>
</feature>
<keyword evidence="6" id="KW-1185">Reference proteome</keyword>
<keyword evidence="2" id="KW-0560">Oxidoreductase</keyword>
<proteinExistence type="inferred from homology"/>
<accession>A0A2A9HET6</accession>
<organism evidence="5 6">
    <name type="scientific">Tepidiforma thermophila (strain KCTC 52669 / CGMCC 1.13589 / G233)</name>
    <dbReference type="NCBI Taxonomy" id="2761530"/>
    <lineage>
        <taxon>Bacteria</taxon>
        <taxon>Bacillati</taxon>
        <taxon>Chloroflexota</taxon>
        <taxon>Tepidiformia</taxon>
        <taxon>Tepidiformales</taxon>
        <taxon>Tepidiformaceae</taxon>
        <taxon>Tepidiforma</taxon>
    </lineage>
</organism>
<dbReference type="RefSeq" id="WP_098503097.1">
    <property type="nucleotide sequence ID" value="NZ_PDJQ01000001.1"/>
</dbReference>
<dbReference type="PRINTS" id="PR00080">
    <property type="entry name" value="SDRFAMILY"/>
</dbReference>
<dbReference type="GO" id="GO:0016020">
    <property type="term" value="C:membrane"/>
    <property type="evidence" value="ECO:0007669"/>
    <property type="project" value="TreeGrafter"/>
</dbReference>
<name>A0A2A9HET6_TEPT2</name>
<evidence type="ECO:0000313" key="5">
    <source>
        <dbReference type="EMBL" id="PFG73652.1"/>
    </source>
</evidence>
<evidence type="ECO:0000256" key="2">
    <source>
        <dbReference type="ARBA" id="ARBA00023002"/>
    </source>
</evidence>
<evidence type="ECO:0000259" key="4">
    <source>
        <dbReference type="SMART" id="SM00822"/>
    </source>
</evidence>
<dbReference type="PANTHER" id="PTHR44196">
    <property type="entry name" value="DEHYDROGENASE/REDUCTASE SDR FAMILY MEMBER 7B"/>
    <property type="match status" value="1"/>
</dbReference>
<dbReference type="PANTHER" id="PTHR44196:SF1">
    <property type="entry name" value="DEHYDROGENASE_REDUCTASE SDR FAMILY MEMBER 7B"/>
    <property type="match status" value="1"/>
</dbReference>
<evidence type="ECO:0000313" key="6">
    <source>
        <dbReference type="Proteomes" id="UP000223071"/>
    </source>
</evidence>
<reference evidence="5 6" key="1">
    <citation type="submission" date="2017-09" db="EMBL/GenBank/DDBJ databases">
        <title>Sequencing the genomes of two abundant thermophiles in Great Basin hot springs: Thermocrinis jamiesonii and novel Chloroflexi Thermoflexus hugenholtzii.</title>
        <authorList>
            <person name="Hedlund B."/>
        </authorList>
    </citation>
    <scope>NUCLEOTIDE SEQUENCE [LARGE SCALE GENOMIC DNA]</scope>
    <source>
        <strain evidence="5 6">G233</strain>
    </source>
</reference>
<dbReference type="InterPro" id="IPR002347">
    <property type="entry name" value="SDR_fam"/>
</dbReference>
<dbReference type="InterPro" id="IPR057326">
    <property type="entry name" value="KR_dom"/>
</dbReference>
<evidence type="ECO:0000256" key="3">
    <source>
        <dbReference type="RuleBase" id="RU000363"/>
    </source>
</evidence>
<evidence type="ECO:0000256" key="1">
    <source>
        <dbReference type="ARBA" id="ARBA00006484"/>
    </source>
</evidence>
<dbReference type="Gene3D" id="3.40.50.720">
    <property type="entry name" value="NAD(P)-binding Rossmann-like Domain"/>
    <property type="match status" value="1"/>
</dbReference>
<dbReference type="EMBL" id="PDJQ01000001">
    <property type="protein sequence ID" value="PFG73652.1"/>
    <property type="molecule type" value="Genomic_DNA"/>
</dbReference>
<dbReference type="PRINTS" id="PR00081">
    <property type="entry name" value="GDHRDH"/>
</dbReference>
<dbReference type="Pfam" id="PF00106">
    <property type="entry name" value="adh_short"/>
    <property type="match status" value="1"/>
</dbReference>
<dbReference type="SUPFAM" id="SSF51735">
    <property type="entry name" value="NAD(P)-binding Rossmann-fold domains"/>
    <property type="match status" value="1"/>
</dbReference>
<dbReference type="InterPro" id="IPR036291">
    <property type="entry name" value="NAD(P)-bd_dom_sf"/>
</dbReference>
<sequence>MGRLDGKTVIVTGASRGIGAEIARLFAEEGGRVACVARTLREGDHPLEGSLEHTVETIRKAGGEAIPIAADISEYEQCVRAVEEARKAFGPIDVLVNNAALTYFIPIKDYPINKWHRSIAVNFHAPFYLSQLVLQDMLPRKSGAIVNISSGAAIGPGRGPYPENIGRGGTLYGAEKAALERFTQGLASEVYHDGVSVTCVSPSQVVPTPGTVFHHLVTGMDDPRGEPPILMAKAALLLATEPKEKVAGRVTYSQEILLEYGWISEGKGLGVDRKGSGYSQI</sequence>
<gene>
    <name evidence="5" type="ORF">A9A59_0854</name>
</gene>
<dbReference type="GO" id="GO:0016491">
    <property type="term" value="F:oxidoreductase activity"/>
    <property type="evidence" value="ECO:0007669"/>
    <property type="project" value="UniProtKB-KW"/>
</dbReference>
<comment type="similarity">
    <text evidence="1 3">Belongs to the short-chain dehydrogenases/reductases (SDR) family.</text>
</comment>
<comment type="caution">
    <text evidence="5">The sequence shown here is derived from an EMBL/GenBank/DDBJ whole genome shotgun (WGS) entry which is preliminary data.</text>
</comment>
<protein>
    <submittedName>
        <fullName evidence="5">Short-subunit dehydrogenase</fullName>
    </submittedName>
</protein>
<dbReference type="SMART" id="SM00822">
    <property type="entry name" value="PKS_KR"/>
    <property type="match status" value="1"/>
</dbReference>
<dbReference type="Proteomes" id="UP000223071">
    <property type="component" value="Unassembled WGS sequence"/>
</dbReference>
<dbReference type="AlphaFoldDB" id="A0A2A9HET6"/>